<dbReference type="InterPro" id="IPR002347">
    <property type="entry name" value="SDR_fam"/>
</dbReference>
<comment type="caution">
    <text evidence="4">The sequence shown here is derived from an EMBL/GenBank/DDBJ whole genome shotgun (WGS) entry which is preliminary data.</text>
</comment>
<proteinExistence type="inferred from homology"/>
<evidence type="ECO:0000256" key="3">
    <source>
        <dbReference type="RuleBase" id="RU000363"/>
    </source>
</evidence>
<evidence type="ECO:0000313" key="4">
    <source>
        <dbReference type="EMBL" id="KDR37831.1"/>
    </source>
</evidence>
<dbReference type="GO" id="GO:0016491">
    <property type="term" value="F:oxidoreductase activity"/>
    <property type="evidence" value="ECO:0007669"/>
    <property type="project" value="UniProtKB-KW"/>
</dbReference>
<dbReference type="PRINTS" id="PR00080">
    <property type="entry name" value="SDRFAMILY"/>
</dbReference>
<dbReference type="Gene3D" id="3.40.50.720">
    <property type="entry name" value="NAD(P)-binding Rossmann-like Domain"/>
    <property type="match status" value="1"/>
</dbReference>
<evidence type="ECO:0000313" key="5">
    <source>
        <dbReference type="Proteomes" id="UP000027466"/>
    </source>
</evidence>
<dbReference type="PANTHER" id="PTHR43391:SF91">
    <property type="entry name" value="OS04G0390700 PROTEIN"/>
    <property type="match status" value="1"/>
</dbReference>
<dbReference type="STRING" id="60547.GCA_000751215_02989"/>
<evidence type="ECO:0000256" key="1">
    <source>
        <dbReference type="ARBA" id="ARBA00006484"/>
    </source>
</evidence>
<dbReference type="InterPro" id="IPR020904">
    <property type="entry name" value="Sc_DH/Rdtase_CS"/>
</dbReference>
<organism evidence="4 5">
    <name type="scientific">Caballeronia glathei</name>
    <dbReference type="NCBI Taxonomy" id="60547"/>
    <lineage>
        <taxon>Bacteria</taxon>
        <taxon>Pseudomonadati</taxon>
        <taxon>Pseudomonadota</taxon>
        <taxon>Betaproteobacteria</taxon>
        <taxon>Burkholderiales</taxon>
        <taxon>Burkholderiaceae</taxon>
        <taxon>Caballeronia</taxon>
    </lineage>
</organism>
<sequence>MQIDDSVVFVTGANRGLGLAFTQELLARGARKVYAGVRRPEEVSVPGVVPIRIDVTDPISVAAAAAQCTDTTLLINNAGVARVMESTLDSALVGAAREVFETNFYGVILTTQAFAPFLLANGSGAIVNVLSDASWFSRPMLAAYSASKSAAWSYTNALRVELREKGTQVLGLHVGFLDTDMTHGFDMRKSSPDRVASATLDALEGGLEEVFADEGTQAIKRRLSSEHADYLYPPAIE</sequence>
<dbReference type="RefSeq" id="WP_035931762.1">
    <property type="nucleotide sequence ID" value="NZ_CADFFX010000069.1"/>
</dbReference>
<dbReference type="InterPro" id="IPR036291">
    <property type="entry name" value="NAD(P)-bd_dom_sf"/>
</dbReference>
<gene>
    <name evidence="4" type="ORF">BG61_06835</name>
</gene>
<reference evidence="4 5" key="1">
    <citation type="submission" date="2014-03" db="EMBL/GenBank/DDBJ databases">
        <title>Draft Genome Sequences of Four Burkholderia Strains.</title>
        <authorList>
            <person name="Liu X.Y."/>
            <person name="Li C.X."/>
            <person name="Xu J.H."/>
        </authorList>
    </citation>
    <scope>NUCLEOTIDE SEQUENCE [LARGE SCALE GENOMIC DNA]</scope>
    <source>
        <strain evidence="4 5">DSM 50014</strain>
    </source>
</reference>
<dbReference type="Proteomes" id="UP000027466">
    <property type="component" value="Unassembled WGS sequence"/>
</dbReference>
<name>A0A069PKJ0_9BURK</name>
<dbReference type="EMBL" id="JFHC01000133">
    <property type="protein sequence ID" value="KDR37831.1"/>
    <property type="molecule type" value="Genomic_DNA"/>
</dbReference>
<dbReference type="PANTHER" id="PTHR43391">
    <property type="entry name" value="RETINOL DEHYDROGENASE-RELATED"/>
    <property type="match status" value="1"/>
</dbReference>
<dbReference type="SUPFAM" id="SSF51735">
    <property type="entry name" value="NAD(P)-binding Rossmann-fold domains"/>
    <property type="match status" value="1"/>
</dbReference>
<dbReference type="PROSITE" id="PS00061">
    <property type="entry name" value="ADH_SHORT"/>
    <property type="match status" value="1"/>
</dbReference>
<accession>A0A069PKJ0</accession>
<keyword evidence="2" id="KW-0560">Oxidoreductase</keyword>
<dbReference type="GO" id="GO:0005829">
    <property type="term" value="C:cytosol"/>
    <property type="evidence" value="ECO:0007669"/>
    <property type="project" value="TreeGrafter"/>
</dbReference>
<keyword evidence="5" id="KW-1185">Reference proteome</keyword>
<dbReference type="AlphaFoldDB" id="A0A069PKJ0"/>
<dbReference type="Pfam" id="PF00106">
    <property type="entry name" value="adh_short"/>
    <property type="match status" value="1"/>
</dbReference>
<dbReference type="NCBIfam" id="NF006119">
    <property type="entry name" value="PRK08264.1-5"/>
    <property type="match status" value="1"/>
</dbReference>
<dbReference type="PRINTS" id="PR00081">
    <property type="entry name" value="GDHRDH"/>
</dbReference>
<protein>
    <submittedName>
        <fullName evidence="4">Short-chain dehydrogenase</fullName>
    </submittedName>
</protein>
<evidence type="ECO:0000256" key="2">
    <source>
        <dbReference type="ARBA" id="ARBA00023002"/>
    </source>
</evidence>
<dbReference type="NCBIfam" id="NF006117">
    <property type="entry name" value="PRK08264.1-3"/>
    <property type="match status" value="1"/>
</dbReference>
<comment type="similarity">
    <text evidence="1 3">Belongs to the short-chain dehydrogenases/reductases (SDR) family.</text>
</comment>